<organism evidence="1 2">
    <name type="scientific">Eumeta variegata</name>
    <name type="common">Bagworm moth</name>
    <name type="synonym">Eumeta japonica</name>
    <dbReference type="NCBI Taxonomy" id="151549"/>
    <lineage>
        <taxon>Eukaryota</taxon>
        <taxon>Metazoa</taxon>
        <taxon>Ecdysozoa</taxon>
        <taxon>Arthropoda</taxon>
        <taxon>Hexapoda</taxon>
        <taxon>Insecta</taxon>
        <taxon>Pterygota</taxon>
        <taxon>Neoptera</taxon>
        <taxon>Endopterygota</taxon>
        <taxon>Lepidoptera</taxon>
        <taxon>Glossata</taxon>
        <taxon>Ditrysia</taxon>
        <taxon>Tineoidea</taxon>
        <taxon>Psychidae</taxon>
        <taxon>Oiketicinae</taxon>
        <taxon>Eumeta</taxon>
    </lineage>
</organism>
<proteinExistence type="predicted"/>
<protein>
    <submittedName>
        <fullName evidence="1">Uncharacterized protein</fullName>
    </submittedName>
</protein>
<name>A0A4C1VNK8_EUMVA</name>
<accession>A0A4C1VNK8</accession>
<dbReference type="Proteomes" id="UP000299102">
    <property type="component" value="Unassembled WGS sequence"/>
</dbReference>
<comment type="caution">
    <text evidence="1">The sequence shown here is derived from an EMBL/GenBank/DDBJ whole genome shotgun (WGS) entry which is preliminary data.</text>
</comment>
<evidence type="ECO:0000313" key="2">
    <source>
        <dbReference type="Proteomes" id="UP000299102"/>
    </source>
</evidence>
<dbReference type="AlphaFoldDB" id="A0A4C1VNK8"/>
<evidence type="ECO:0000313" key="1">
    <source>
        <dbReference type="EMBL" id="GBP39739.1"/>
    </source>
</evidence>
<sequence length="132" mass="15102">MVERAAWRGDVTLSKHRCIPKRRRKTLSGVWSALTPLITRGQTSSDGLVSRKPDNMIRRTLVSASFCKYALPCAITAHVTDTDIRILSSKIRTLRVFHFSNKSRRRQRLAAPPAQDAELARRPVIRIAFRRH</sequence>
<dbReference type="EMBL" id="BGZK01000370">
    <property type="protein sequence ID" value="GBP39739.1"/>
    <property type="molecule type" value="Genomic_DNA"/>
</dbReference>
<gene>
    <name evidence="1" type="ORF">EVAR_23064_1</name>
</gene>
<reference evidence="1 2" key="1">
    <citation type="journal article" date="2019" name="Commun. Biol.">
        <title>The bagworm genome reveals a unique fibroin gene that provides high tensile strength.</title>
        <authorList>
            <person name="Kono N."/>
            <person name="Nakamura H."/>
            <person name="Ohtoshi R."/>
            <person name="Tomita M."/>
            <person name="Numata K."/>
            <person name="Arakawa K."/>
        </authorList>
    </citation>
    <scope>NUCLEOTIDE SEQUENCE [LARGE SCALE GENOMIC DNA]</scope>
</reference>
<keyword evidence="2" id="KW-1185">Reference proteome</keyword>